<dbReference type="RefSeq" id="WP_012373017.1">
    <property type="nucleotide sequence ID" value="NC_010571.1"/>
</dbReference>
<sequence>MAKIVNKPKSGSRVATVARKTAETDITLTLAIDGRGAAKIDTGVPFFDHMLTLFAKHGLFDLTVNAKGDTAVDYHHTVEDVGLVLGQAFKEALGEKIGIKRYGFFILPMDESLARVVVDVGGRPHLVYQAEAPTMFVRDFNILLVKEFCRAFSNALGANLHVQLVYGEEPHHVAEAIFKCFARALDSATQIESRAADQLPSTKGQL</sequence>
<evidence type="ECO:0000256" key="5">
    <source>
        <dbReference type="ARBA" id="ARBA00023239"/>
    </source>
</evidence>
<dbReference type="PROSITE" id="PS00954">
    <property type="entry name" value="IGP_DEHYDRATASE_1"/>
    <property type="match status" value="1"/>
</dbReference>
<dbReference type="eggNOG" id="COG0131">
    <property type="taxonomic scope" value="Bacteria"/>
</dbReference>
<dbReference type="GO" id="GO:0004424">
    <property type="term" value="F:imidazoleglycerol-phosphate dehydratase activity"/>
    <property type="evidence" value="ECO:0007669"/>
    <property type="project" value="UniProtKB-UniRule"/>
</dbReference>
<proteinExistence type="inferred from homology"/>
<dbReference type="CDD" id="cd07914">
    <property type="entry name" value="IGPD"/>
    <property type="match status" value="1"/>
</dbReference>
<evidence type="ECO:0000256" key="7">
    <source>
        <dbReference type="RuleBase" id="RU000599"/>
    </source>
</evidence>
<keyword evidence="9" id="KW-1185">Reference proteome</keyword>
<dbReference type="FunFam" id="3.30.230.40:FF:000001">
    <property type="entry name" value="Imidazoleglycerol-phosphate dehydratase HisB"/>
    <property type="match status" value="1"/>
</dbReference>
<comment type="subcellular location">
    <subcellularLocation>
        <location evidence="6 7">Cytoplasm</location>
    </subcellularLocation>
</comment>
<evidence type="ECO:0000313" key="9">
    <source>
        <dbReference type="Proteomes" id="UP000007013"/>
    </source>
</evidence>
<comment type="similarity">
    <text evidence="6 7">Belongs to the imidazoleglycerol-phosphate dehydratase family.</text>
</comment>
<dbReference type="Pfam" id="PF00475">
    <property type="entry name" value="IGPD"/>
    <property type="match status" value="1"/>
</dbReference>
<dbReference type="Proteomes" id="UP000007013">
    <property type="component" value="Chromosome"/>
</dbReference>
<comment type="catalytic activity">
    <reaction evidence="6 7">
        <text>D-erythro-1-(imidazol-4-yl)glycerol 3-phosphate = 3-(imidazol-4-yl)-2-oxopropyl phosphate + H2O</text>
        <dbReference type="Rhea" id="RHEA:11040"/>
        <dbReference type="ChEBI" id="CHEBI:15377"/>
        <dbReference type="ChEBI" id="CHEBI:57766"/>
        <dbReference type="ChEBI" id="CHEBI:58278"/>
        <dbReference type="EC" id="4.2.1.19"/>
    </reaction>
</comment>
<dbReference type="HOGENOM" id="CLU_044308_3_0_0"/>
<name>B1ZNB0_OPITP</name>
<dbReference type="EMBL" id="CP001032">
    <property type="protein sequence ID" value="ACB73479.1"/>
    <property type="molecule type" value="Genomic_DNA"/>
</dbReference>
<keyword evidence="5 6" id="KW-0456">Lyase</keyword>
<dbReference type="InterPro" id="IPR020565">
    <property type="entry name" value="ImidazoleglycerP_deHydtase_CS"/>
</dbReference>
<dbReference type="HAMAP" id="MF_00076">
    <property type="entry name" value="HisB"/>
    <property type="match status" value="1"/>
</dbReference>
<evidence type="ECO:0000256" key="3">
    <source>
        <dbReference type="ARBA" id="ARBA00022605"/>
    </source>
</evidence>
<dbReference type="EC" id="4.2.1.19" evidence="6 7"/>
<dbReference type="PANTHER" id="PTHR23133">
    <property type="entry name" value="IMIDAZOLEGLYCEROL-PHOSPHATE DEHYDRATASE HIS7"/>
    <property type="match status" value="1"/>
</dbReference>
<dbReference type="NCBIfam" id="NF002111">
    <property type="entry name" value="PRK00951.2-1"/>
    <property type="match status" value="1"/>
</dbReference>
<comment type="pathway">
    <text evidence="1 6 7">Amino-acid biosynthesis; L-histidine biosynthesis; L-histidine from 5-phospho-alpha-D-ribose 1-diphosphate: step 6/9.</text>
</comment>
<accession>B1ZNB0</accession>
<dbReference type="OrthoDB" id="9790411at2"/>
<evidence type="ECO:0000256" key="6">
    <source>
        <dbReference type="HAMAP-Rule" id="MF_00076"/>
    </source>
</evidence>
<dbReference type="PANTHER" id="PTHR23133:SF2">
    <property type="entry name" value="IMIDAZOLEGLYCEROL-PHOSPHATE DEHYDRATASE"/>
    <property type="match status" value="1"/>
</dbReference>
<dbReference type="InterPro" id="IPR000807">
    <property type="entry name" value="ImidazoleglycerolP_deHydtase"/>
</dbReference>
<dbReference type="InterPro" id="IPR038494">
    <property type="entry name" value="IGPD_sf"/>
</dbReference>
<dbReference type="GO" id="GO:0005737">
    <property type="term" value="C:cytoplasm"/>
    <property type="evidence" value="ECO:0007669"/>
    <property type="project" value="UniProtKB-SubCell"/>
</dbReference>
<dbReference type="PROSITE" id="PS00955">
    <property type="entry name" value="IGP_DEHYDRATASE_2"/>
    <property type="match status" value="1"/>
</dbReference>
<dbReference type="STRING" id="452637.Oter_0188"/>
<dbReference type="FunFam" id="3.30.230.40:FF:000003">
    <property type="entry name" value="Imidazoleglycerol-phosphate dehydratase HisB"/>
    <property type="match status" value="1"/>
</dbReference>
<dbReference type="SUPFAM" id="SSF54211">
    <property type="entry name" value="Ribosomal protein S5 domain 2-like"/>
    <property type="match status" value="2"/>
</dbReference>
<evidence type="ECO:0000256" key="1">
    <source>
        <dbReference type="ARBA" id="ARBA00005047"/>
    </source>
</evidence>
<evidence type="ECO:0000256" key="4">
    <source>
        <dbReference type="ARBA" id="ARBA00023102"/>
    </source>
</evidence>
<gene>
    <name evidence="6" type="primary">hisB</name>
    <name evidence="8" type="ordered locus">Oter_0188</name>
</gene>
<protein>
    <recommendedName>
        <fullName evidence="2 6">Imidazoleglycerol-phosphate dehydratase</fullName>
        <shortName evidence="6">IGPD</shortName>
        <ecNumber evidence="6 7">4.2.1.19</ecNumber>
    </recommendedName>
</protein>
<keyword evidence="3 6" id="KW-0028">Amino-acid biosynthesis</keyword>
<organism evidence="8 9">
    <name type="scientific">Opitutus terrae (strain DSM 11246 / JCM 15787 / PB90-1)</name>
    <dbReference type="NCBI Taxonomy" id="452637"/>
    <lineage>
        <taxon>Bacteria</taxon>
        <taxon>Pseudomonadati</taxon>
        <taxon>Verrucomicrobiota</taxon>
        <taxon>Opitutia</taxon>
        <taxon>Opitutales</taxon>
        <taxon>Opitutaceae</taxon>
        <taxon>Opitutus</taxon>
    </lineage>
</organism>
<evidence type="ECO:0000256" key="2">
    <source>
        <dbReference type="ARBA" id="ARBA00016664"/>
    </source>
</evidence>
<dbReference type="InterPro" id="IPR020568">
    <property type="entry name" value="Ribosomal_Su5_D2-typ_SF"/>
</dbReference>
<dbReference type="GO" id="GO:0000105">
    <property type="term" value="P:L-histidine biosynthetic process"/>
    <property type="evidence" value="ECO:0007669"/>
    <property type="project" value="UniProtKB-UniRule"/>
</dbReference>
<dbReference type="NCBIfam" id="NF002114">
    <property type="entry name" value="PRK00951.2-4"/>
    <property type="match status" value="1"/>
</dbReference>
<keyword evidence="4 6" id="KW-0368">Histidine biosynthesis</keyword>
<keyword evidence="6" id="KW-0963">Cytoplasm</keyword>
<reference evidence="8 9" key="1">
    <citation type="journal article" date="2011" name="J. Bacteriol.">
        <title>Genome sequence of the verrucomicrobium Opitutus terrae PB90-1, an abundant inhabitant of rice paddy soil ecosystems.</title>
        <authorList>
            <person name="van Passel M.W."/>
            <person name="Kant R."/>
            <person name="Palva A."/>
            <person name="Copeland A."/>
            <person name="Lucas S."/>
            <person name="Lapidus A."/>
            <person name="Glavina del Rio T."/>
            <person name="Pitluck S."/>
            <person name="Goltsman E."/>
            <person name="Clum A."/>
            <person name="Sun H."/>
            <person name="Schmutz J."/>
            <person name="Larimer F.W."/>
            <person name="Land M.L."/>
            <person name="Hauser L."/>
            <person name="Kyrpides N."/>
            <person name="Mikhailova N."/>
            <person name="Richardson P.P."/>
            <person name="Janssen P.H."/>
            <person name="de Vos W.M."/>
            <person name="Smidt H."/>
        </authorList>
    </citation>
    <scope>NUCLEOTIDE SEQUENCE [LARGE SCALE GENOMIC DNA]</scope>
    <source>
        <strain evidence="9">DSM 11246 / JCM 15787 / PB90-1</strain>
    </source>
</reference>
<dbReference type="UniPathway" id="UPA00031">
    <property type="reaction ID" value="UER00011"/>
</dbReference>
<dbReference type="KEGG" id="ote:Oter_0188"/>
<dbReference type="AlphaFoldDB" id="B1ZNB0"/>
<evidence type="ECO:0000313" key="8">
    <source>
        <dbReference type="EMBL" id="ACB73479.1"/>
    </source>
</evidence>
<dbReference type="Gene3D" id="3.30.230.40">
    <property type="entry name" value="Imidazole glycerol phosphate dehydratase, domain 1"/>
    <property type="match status" value="2"/>
</dbReference>